<dbReference type="RefSeq" id="WP_066538045.1">
    <property type="nucleotide sequence ID" value="NZ_DALZQJ010000068.1"/>
</dbReference>
<organism evidence="3 4">
    <name type="scientific">Comamonas terrigena</name>
    <dbReference type="NCBI Taxonomy" id="32013"/>
    <lineage>
        <taxon>Bacteria</taxon>
        <taxon>Pseudomonadati</taxon>
        <taxon>Pseudomonadota</taxon>
        <taxon>Betaproteobacteria</taxon>
        <taxon>Burkholderiales</taxon>
        <taxon>Comamonadaceae</taxon>
        <taxon>Comamonas</taxon>
    </lineage>
</organism>
<dbReference type="EMBL" id="PDEA01000001">
    <property type="protein sequence ID" value="PEH87576.1"/>
    <property type="molecule type" value="Genomic_DNA"/>
</dbReference>
<gene>
    <name evidence="3" type="ORF">CRM82_02205</name>
</gene>
<proteinExistence type="inferred from homology"/>
<dbReference type="GO" id="GO:0004721">
    <property type="term" value="F:phosphoprotein phosphatase activity"/>
    <property type="evidence" value="ECO:0007669"/>
    <property type="project" value="InterPro"/>
</dbReference>
<dbReference type="InterPro" id="IPR016130">
    <property type="entry name" value="Tyr_Pase_AS"/>
</dbReference>
<dbReference type="AlphaFoldDB" id="A0A2A7UQT5"/>
<dbReference type="GeneID" id="80803550"/>
<dbReference type="SUPFAM" id="SSF52799">
    <property type="entry name" value="(Phosphotyrosine protein) phosphatases II"/>
    <property type="match status" value="1"/>
</dbReference>
<comment type="similarity">
    <text evidence="1">Belongs to the protein-tyrosine phosphatase family.</text>
</comment>
<dbReference type="PROSITE" id="PS50056">
    <property type="entry name" value="TYR_PHOSPHATASE_2"/>
    <property type="match status" value="1"/>
</dbReference>
<keyword evidence="4" id="KW-1185">Reference proteome</keyword>
<dbReference type="InterPro" id="IPR026893">
    <property type="entry name" value="Tyr/Ser_Pase_IphP-type"/>
</dbReference>
<dbReference type="PROSITE" id="PS00383">
    <property type="entry name" value="TYR_PHOSPHATASE_1"/>
    <property type="match status" value="1"/>
</dbReference>
<evidence type="ECO:0000259" key="2">
    <source>
        <dbReference type="PROSITE" id="PS50056"/>
    </source>
</evidence>
<protein>
    <submittedName>
        <fullName evidence="3">Protein-tyrosine-phosphatase</fullName>
    </submittedName>
</protein>
<dbReference type="InterPro" id="IPR000387">
    <property type="entry name" value="Tyr_Pase_dom"/>
</dbReference>
<dbReference type="InterPro" id="IPR029021">
    <property type="entry name" value="Prot-tyrosine_phosphatase-like"/>
</dbReference>
<reference evidence="4" key="1">
    <citation type="submission" date="2017-09" db="EMBL/GenBank/DDBJ databases">
        <title>FDA dAtabase for Regulatory Grade micrObial Sequences (FDA-ARGOS): Supporting development and validation of Infectious Disease Dx tests.</title>
        <authorList>
            <person name="Minogue T."/>
            <person name="Wolcott M."/>
            <person name="Wasieloski L."/>
            <person name="Aguilar W."/>
            <person name="Moore D."/>
            <person name="Tallon L."/>
            <person name="Sadzewicz L."/>
            <person name="Ott S."/>
            <person name="Zhao X."/>
            <person name="Nagaraj S."/>
            <person name="Vavikolanu K."/>
            <person name="Aluvathingal J."/>
            <person name="Nadendla S."/>
            <person name="Sichtig H."/>
        </authorList>
    </citation>
    <scope>NUCLEOTIDE SEQUENCE [LARGE SCALE GENOMIC DNA]</scope>
    <source>
        <strain evidence="4">FDAARGOS_394</strain>
    </source>
</reference>
<dbReference type="PANTHER" id="PTHR31126">
    <property type="entry name" value="TYROSINE-PROTEIN PHOSPHATASE"/>
    <property type="match status" value="1"/>
</dbReference>
<accession>A0A2A7UQT5</accession>
<dbReference type="Gene3D" id="3.90.190.10">
    <property type="entry name" value="Protein tyrosine phosphatase superfamily"/>
    <property type="match status" value="1"/>
</dbReference>
<dbReference type="Pfam" id="PF13350">
    <property type="entry name" value="Y_phosphatase3"/>
    <property type="match status" value="1"/>
</dbReference>
<evidence type="ECO:0000313" key="3">
    <source>
        <dbReference type="EMBL" id="PEH87576.1"/>
    </source>
</evidence>
<dbReference type="Proteomes" id="UP000220246">
    <property type="component" value="Unassembled WGS sequence"/>
</dbReference>
<dbReference type="STRING" id="1219032.GCA_001515545_02334"/>
<comment type="caution">
    <text evidence="3">The sequence shown here is derived from an EMBL/GenBank/DDBJ whole genome shotgun (WGS) entry which is preliminary data.</text>
</comment>
<dbReference type="PANTHER" id="PTHR31126:SF1">
    <property type="entry name" value="TYROSINE SPECIFIC PROTEIN PHOSPHATASES DOMAIN-CONTAINING PROTEIN"/>
    <property type="match status" value="1"/>
</dbReference>
<sequence length="265" mass="29557">MDLALDAAPTTAPVATPFPRSVALQGTTNFRDLGGYTGADGRTVRWRHLFRSDHLAGLSQTDLQALQELNVGRAVDFRGVEERVAQGYDWPFLTQHALTIEPTVVQRAFAMIHQGHRLTPADTVGLMQDTYRGFVIDNAERFATLFRMLLESDRPLVFHCTAGKDRTGWAAALILLALGVSREVVHDDYLLTNQLYRRPPELAARAAQTVPQEILDVLWRVQMPFLDSAFALAEERYGTMDRYLAEALGVGAAERAQLARMYLEG</sequence>
<name>A0A2A7UQT5_COMTR</name>
<feature type="domain" description="Tyrosine specific protein phosphatases" evidence="2">
    <location>
        <begin position="140"/>
        <end position="210"/>
    </location>
</feature>
<dbReference type="OrthoDB" id="1188001at2"/>
<evidence type="ECO:0000256" key="1">
    <source>
        <dbReference type="ARBA" id="ARBA00009580"/>
    </source>
</evidence>
<evidence type="ECO:0000313" key="4">
    <source>
        <dbReference type="Proteomes" id="UP000220246"/>
    </source>
</evidence>